<keyword evidence="8" id="KW-1015">Disulfide bond</keyword>
<evidence type="ECO:0000256" key="14">
    <source>
        <dbReference type="SAM" id="MobiDB-lite"/>
    </source>
</evidence>
<evidence type="ECO:0000256" key="10">
    <source>
        <dbReference type="ARBA" id="ARBA00023295"/>
    </source>
</evidence>
<dbReference type="GO" id="GO:0008843">
    <property type="term" value="F:endochitinase activity"/>
    <property type="evidence" value="ECO:0007669"/>
    <property type="project" value="UniProtKB-EC"/>
</dbReference>
<evidence type="ECO:0000256" key="1">
    <source>
        <dbReference type="ARBA" id="ARBA00000822"/>
    </source>
</evidence>
<keyword evidence="11" id="KW-0624">Polysaccharide degradation</keyword>
<evidence type="ECO:0000313" key="17">
    <source>
        <dbReference type="Proteomes" id="UP000743370"/>
    </source>
</evidence>
<keyword evidence="6 13" id="KW-0378">Hydrolase</keyword>
<comment type="caution">
    <text evidence="16">The sequence shown here is derived from an EMBL/GenBank/DDBJ whole genome shotgun (WGS) entry which is preliminary data.</text>
</comment>
<evidence type="ECO:0000256" key="9">
    <source>
        <dbReference type="ARBA" id="ARBA00023277"/>
    </source>
</evidence>
<dbReference type="Pfam" id="PF00704">
    <property type="entry name" value="Glyco_hydro_18"/>
    <property type="match status" value="1"/>
</dbReference>
<comment type="catalytic activity">
    <reaction evidence="1">
        <text>Random endo-hydrolysis of N-acetyl-beta-D-glucosaminide (1-&gt;4)-beta-linkages in chitin and chitodextrins.</text>
        <dbReference type="EC" id="3.2.1.14"/>
    </reaction>
</comment>
<accession>A0A8T0KA46</accession>
<dbReference type="PANTHER" id="PTHR45708:SF31">
    <property type="entry name" value="III ACIDIC ENDOCHITINASE, PUTATIVE-RELATED"/>
    <property type="match status" value="1"/>
</dbReference>
<evidence type="ECO:0000259" key="15">
    <source>
        <dbReference type="PROSITE" id="PS51910"/>
    </source>
</evidence>
<evidence type="ECO:0000256" key="8">
    <source>
        <dbReference type="ARBA" id="ARBA00023157"/>
    </source>
</evidence>
<dbReference type="AlphaFoldDB" id="A0A8T0KA46"/>
<evidence type="ECO:0000256" key="5">
    <source>
        <dbReference type="ARBA" id="ARBA00022525"/>
    </source>
</evidence>
<evidence type="ECO:0000256" key="11">
    <source>
        <dbReference type="ARBA" id="ARBA00023326"/>
    </source>
</evidence>
<dbReference type="GO" id="GO:0000272">
    <property type="term" value="P:polysaccharide catabolic process"/>
    <property type="evidence" value="ECO:0007669"/>
    <property type="project" value="UniProtKB-KW"/>
</dbReference>
<evidence type="ECO:0000256" key="6">
    <source>
        <dbReference type="ARBA" id="ARBA00022801"/>
    </source>
</evidence>
<name>A0A8T0KA46_PHAAN</name>
<feature type="compositionally biased region" description="Basic and acidic residues" evidence="14">
    <location>
        <begin position="62"/>
        <end position="71"/>
    </location>
</feature>
<protein>
    <recommendedName>
        <fullName evidence="12">Acidic endochitinase</fullName>
        <ecNumber evidence="4">3.2.1.14</ecNumber>
    </recommendedName>
</protein>
<sequence length="494" mass="53481">MVFGKGLQGLSEPARLAWESHYSISCLVLDICLNEIMVIRSSRRILLNGYVCQAASGQRPSRPRDFNDAENKAVAAAHPTSERLDGAEPARGGERVAGDEVRAAEEAEEECHDSVYDLLGARGVDVDEPKAKVNGKGRVDDAVARAEAEDEVVGTETALGGAREVGEGVQEDRGNRLDLAFGEDQRLALIILLLTLTFSSSLSDNGGIAVYWGQDAREGNLITTCNSGKYAIVLLAFLNQFGSGRMPAVNFAGHCDASSGRCAELQPQISYCQEKGIKVLLSIGGASGGYWLSSAEDAKIVATYLFTNFLSGEYGPLGGVMLDGIDFDIENGENYWDDLARELDFLRQTTGRYFYLSAAPQCPTDPINYLDKAIATKLFDYIFVQFYNNPSCSYTSGTDALLESWDKWVDLVASNNSLFLGVPAASSAGDGYIPPEVLNDEVLPHAKEASNYGGVMLWNRYHDVQNGYSDSILSNVIKSKLQVSVASVSDAIYQ</sequence>
<keyword evidence="5" id="KW-0964">Secreted</keyword>
<evidence type="ECO:0000256" key="12">
    <source>
        <dbReference type="ARBA" id="ARBA00073139"/>
    </source>
</evidence>
<dbReference type="Proteomes" id="UP000743370">
    <property type="component" value="Unassembled WGS sequence"/>
</dbReference>
<dbReference type="InterPro" id="IPR050542">
    <property type="entry name" value="Glycosyl_Hydrlase18_Chitinase"/>
</dbReference>
<dbReference type="InterPro" id="IPR001223">
    <property type="entry name" value="Glyco_hydro18_cat"/>
</dbReference>
<feature type="compositionally biased region" description="Basic and acidic residues" evidence="14">
    <location>
        <begin position="80"/>
        <end position="95"/>
    </location>
</feature>
<feature type="region of interest" description="Disordered" evidence="14">
    <location>
        <begin position="56"/>
        <end position="95"/>
    </location>
</feature>
<dbReference type="EC" id="3.2.1.14" evidence="4"/>
<evidence type="ECO:0000256" key="13">
    <source>
        <dbReference type="RuleBase" id="RU000489"/>
    </source>
</evidence>
<proteinExistence type="inferred from homology"/>
<dbReference type="InterPro" id="IPR045321">
    <property type="entry name" value="Cts1-like"/>
</dbReference>
<dbReference type="InterPro" id="IPR017853">
    <property type="entry name" value="GH"/>
</dbReference>
<dbReference type="SUPFAM" id="SSF51445">
    <property type="entry name" value="(Trans)glycosidases"/>
    <property type="match status" value="1"/>
</dbReference>
<dbReference type="PANTHER" id="PTHR45708">
    <property type="entry name" value="ENDOCHITINASE"/>
    <property type="match status" value="1"/>
</dbReference>
<keyword evidence="10 13" id="KW-0326">Glycosidase</keyword>
<evidence type="ECO:0000256" key="3">
    <source>
        <dbReference type="ARBA" id="ARBA00009121"/>
    </source>
</evidence>
<evidence type="ECO:0000256" key="2">
    <source>
        <dbReference type="ARBA" id="ARBA00004239"/>
    </source>
</evidence>
<comment type="similarity">
    <text evidence="3">Belongs to the glycosyl hydrolase 18 family. Chitinase class II subfamily.</text>
</comment>
<gene>
    <name evidence="16" type="ORF">HKW66_Vig0229420</name>
</gene>
<feature type="domain" description="GH18" evidence="15">
    <location>
        <begin position="206"/>
        <end position="483"/>
    </location>
</feature>
<keyword evidence="9" id="KW-0119">Carbohydrate metabolism</keyword>
<evidence type="ECO:0000256" key="4">
    <source>
        <dbReference type="ARBA" id="ARBA00012729"/>
    </source>
</evidence>
<dbReference type="CDD" id="cd02877">
    <property type="entry name" value="GH18_hevamine_XipI_class_III"/>
    <property type="match status" value="1"/>
</dbReference>
<dbReference type="GO" id="GO:0006032">
    <property type="term" value="P:chitin catabolic process"/>
    <property type="evidence" value="ECO:0007669"/>
    <property type="project" value="UniProtKB-KW"/>
</dbReference>
<dbReference type="InterPro" id="IPR001579">
    <property type="entry name" value="Glyco_hydro_18_chit_AS"/>
</dbReference>
<dbReference type="PROSITE" id="PS01095">
    <property type="entry name" value="GH18_1"/>
    <property type="match status" value="1"/>
</dbReference>
<dbReference type="PROSITE" id="PS51910">
    <property type="entry name" value="GH18_2"/>
    <property type="match status" value="1"/>
</dbReference>
<dbReference type="FunFam" id="3.20.20.80:FF:000015">
    <property type="entry name" value="Acidic endochitinase SE2"/>
    <property type="match status" value="1"/>
</dbReference>
<evidence type="ECO:0000256" key="7">
    <source>
        <dbReference type="ARBA" id="ARBA00023024"/>
    </source>
</evidence>
<dbReference type="GO" id="GO:0005576">
    <property type="term" value="C:extracellular region"/>
    <property type="evidence" value="ECO:0007669"/>
    <property type="project" value="UniProtKB-SubCell"/>
</dbReference>
<reference evidence="16 17" key="1">
    <citation type="submission" date="2020-05" db="EMBL/GenBank/DDBJ databases">
        <title>Vigna angularis (adzuki bean) Var. LongXiaoDou No. 4 denovo assembly.</title>
        <authorList>
            <person name="Xiang H."/>
        </authorList>
    </citation>
    <scope>NUCLEOTIDE SEQUENCE [LARGE SCALE GENOMIC DNA]</scope>
    <source>
        <tissue evidence="16">Leaf</tissue>
    </source>
</reference>
<comment type="subcellular location">
    <subcellularLocation>
        <location evidence="2">Secreted</location>
        <location evidence="2">Extracellular space</location>
    </subcellularLocation>
</comment>
<keyword evidence="7" id="KW-0146">Chitin degradation</keyword>
<dbReference type="EMBL" id="JABFOF010000005">
    <property type="protein sequence ID" value="KAG2396667.1"/>
    <property type="molecule type" value="Genomic_DNA"/>
</dbReference>
<dbReference type="Gene3D" id="3.20.20.80">
    <property type="entry name" value="Glycosidases"/>
    <property type="match status" value="1"/>
</dbReference>
<evidence type="ECO:0000313" key="16">
    <source>
        <dbReference type="EMBL" id="KAG2396667.1"/>
    </source>
</evidence>
<organism evidence="16 17">
    <name type="scientific">Phaseolus angularis</name>
    <name type="common">Azuki bean</name>
    <name type="synonym">Vigna angularis</name>
    <dbReference type="NCBI Taxonomy" id="3914"/>
    <lineage>
        <taxon>Eukaryota</taxon>
        <taxon>Viridiplantae</taxon>
        <taxon>Streptophyta</taxon>
        <taxon>Embryophyta</taxon>
        <taxon>Tracheophyta</taxon>
        <taxon>Spermatophyta</taxon>
        <taxon>Magnoliopsida</taxon>
        <taxon>eudicotyledons</taxon>
        <taxon>Gunneridae</taxon>
        <taxon>Pentapetalae</taxon>
        <taxon>rosids</taxon>
        <taxon>fabids</taxon>
        <taxon>Fabales</taxon>
        <taxon>Fabaceae</taxon>
        <taxon>Papilionoideae</taxon>
        <taxon>50 kb inversion clade</taxon>
        <taxon>NPAAA clade</taxon>
        <taxon>indigoferoid/millettioid clade</taxon>
        <taxon>Phaseoleae</taxon>
        <taxon>Vigna</taxon>
    </lineage>
</organism>